<evidence type="ECO:0000313" key="2">
    <source>
        <dbReference type="EMBL" id="TDR22554.1"/>
    </source>
</evidence>
<dbReference type="Gene3D" id="3.10.129.10">
    <property type="entry name" value="Hotdog Thioesterase"/>
    <property type="match status" value="1"/>
</dbReference>
<dbReference type="RefSeq" id="WP_099019188.1">
    <property type="nucleotide sequence ID" value="NZ_NIHB01000002.1"/>
</dbReference>
<reference evidence="2 3" key="1">
    <citation type="submission" date="2019-03" db="EMBL/GenBank/DDBJ databases">
        <title>Genomic Encyclopedia of Type Strains, Phase IV (KMG-IV): sequencing the most valuable type-strain genomes for metagenomic binning, comparative biology and taxonomic classification.</title>
        <authorList>
            <person name="Goeker M."/>
        </authorList>
    </citation>
    <scope>NUCLEOTIDE SEQUENCE [LARGE SCALE GENOMIC DNA]</scope>
    <source>
        <strain evidence="2 3">DSM 25488</strain>
    </source>
</reference>
<dbReference type="PANTHER" id="PTHR30272">
    <property type="entry name" value="3-HYDROXYACYL-[ACYL-CARRIER-PROTEIN] DEHYDRATASE"/>
    <property type="match status" value="1"/>
</dbReference>
<dbReference type="GO" id="GO:0016829">
    <property type="term" value="F:lyase activity"/>
    <property type="evidence" value="ECO:0007669"/>
    <property type="project" value="UniProtKB-KW"/>
</dbReference>
<comment type="caution">
    <text evidence="2">The sequence shown here is derived from an EMBL/GenBank/DDBJ whole genome shotgun (WGS) entry which is preliminary data.</text>
</comment>
<proteinExistence type="predicted"/>
<dbReference type="InterPro" id="IPR029069">
    <property type="entry name" value="HotDog_dom_sf"/>
</dbReference>
<protein>
    <submittedName>
        <fullName evidence="2">3-hydroxyacyl-[acyl-carrier-protein] dehydratase</fullName>
    </submittedName>
</protein>
<accession>A0A4R6XWD6</accession>
<evidence type="ECO:0000313" key="3">
    <source>
        <dbReference type="Proteomes" id="UP000295724"/>
    </source>
</evidence>
<name>A0A4R6XWD6_9GAMM</name>
<dbReference type="EMBL" id="SNZB01000002">
    <property type="protein sequence ID" value="TDR22554.1"/>
    <property type="molecule type" value="Genomic_DNA"/>
</dbReference>
<organism evidence="2 3">
    <name type="scientific">Marinicella litoralis</name>
    <dbReference type="NCBI Taxonomy" id="644220"/>
    <lineage>
        <taxon>Bacteria</taxon>
        <taxon>Pseudomonadati</taxon>
        <taxon>Pseudomonadota</taxon>
        <taxon>Gammaproteobacteria</taxon>
        <taxon>Lysobacterales</taxon>
        <taxon>Marinicellaceae</taxon>
        <taxon>Marinicella</taxon>
    </lineage>
</organism>
<dbReference type="Proteomes" id="UP000295724">
    <property type="component" value="Unassembled WGS sequence"/>
</dbReference>
<keyword evidence="3" id="KW-1185">Reference proteome</keyword>
<dbReference type="OrthoDB" id="9787658at2"/>
<dbReference type="PANTHER" id="PTHR30272:SF1">
    <property type="entry name" value="3-HYDROXYACYL-[ACYL-CARRIER-PROTEIN] DEHYDRATASE"/>
    <property type="match status" value="1"/>
</dbReference>
<dbReference type="SUPFAM" id="SSF54637">
    <property type="entry name" value="Thioesterase/thiol ester dehydrase-isomerase"/>
    <property type="match status" value="1"/>
</dbReference>
<keyword evidence="1" id="KW-0456">Lyase</keyword>
<dbReference type="InterPro" id="IPR013114">
    <property type="entry name" value="FabA_FabZ"/>
</dbReference>
<dbReference type="AlphaFoldDB" id="A0A4R6XWD6"/>
<evidence type="ECO:0000256" key="1">
    <source>
        <dbReference type="ARBA" id="ARBA00023239"/>
    </source>
</evidence>
<dbReference type="Pfam" id="PF07977">
    <property type="entry name" value="FabA"/>
    <property type="match status" value="1"/>
</dbReference>
<gene>
    <name evidence="2" type="ORF">C8D91_1045</name>
</gene>
<sequence>MSQQPLSFTEILDLVPQQAPFRFIDEIISLQEDEIVGSYTFKEDESFYAGHFPGKPVTPGVILLETMAQTGVVAYGLYLLSLQVKREELDQWLTLFSDAEVEFSKPVFPGEKVTITAKKVFWRRMKLKASVQMHNAAGELVSSCVISGMGVPKQ</sequence>